<evidence type="ECO:0000313" key="3">
    <source>
        <dbReference type="Proteomes" id="UP000887013"/>
    </source>
</evidence>
<feature type="chain" id="PRO_5036469252" evidence="1">
    <location>
        <begin position="21"/>
        <end position="249"/>
    </location>
</feature>
<dbReference type="OrthoDB" id="10553077at2759"/>
<keyword evidence="3" id="KW-1185">Reference proteome</keyword>
<organism evidence="2 3">
    <name type="scientific">Nephila pilipes</name>
    <name type="common">Giant wood spider</name>
    <name type="synonym">Nephila maculata</name>
    <dbReference type="NCBI Taxonomy" id="299642"/>
    <lineage>
        <taxon>Eukaryota</taxon>
        <taxon>Metazoa</taxon>
        <taxon>Ecdysozoa</taxon>
        <taxon>Arthropoda</taxon>
        <taxon>Chelicerata</taxon>
        <taxon>Arachnida</taxon>
        <taxon>Araneae</taxon>
        <taxon>Araneomorphae</taxon>
        <taxon>Entelegynae</taxon>
        <taxon>Araneoidea</taxon>
        <taxon>Nephilidae</taxon>
        <taxon>Nephila</taxon>
    </lineage>
</organism>
<dbReference type="AlphaFoldDB" id="A0A8X6NDX1"/>
<evidence type="ECO:0000256" key="1">
    <source>
        <dbReference type="SAM" id="SignalP"/>
    </source>
</evidence>
<sequence length="249" mass="29252">MEVVSRHILVALFLVVSVAARCPASPDECTNIRTPSDVLLFSRACFNRWTKKQPANRQNLEHAFVEEMRALYINNSDSRKPNFMPMLQRFHGNLWDNRLRLLNHSNRSNWFSEVLSSEIVSLSCHNPNGSQCLRFRFHLPRYVSKGRRYLADLWLHKKEGMTEYTIVQVIQDTSTKITRRVIFNVLKQTMEEGWTRLDVSPLIKNISTNILDLEVYSNSNLPVRFRAKRPLIIAYSYVKSRRKTRARRL</sequence>
<dbReference type="EMBL" id="BMAW01103648">
    <property type="protein sequence ID" value="GFT10154.1"/>
    <property type="molecule type" value="Genomic_DNA"/>
</dbReference>
<dbReference type="Proteomes" id="UP000887013">
    <property type="component" value="Unassembled WGS sequence"/>
</dbReference>
<reference evidence="2" key="1">
    <citation type="submission" date="2020-08" db="EMBL/GenBank/DDBJ databases">
        <title>Multicomponent nature underlies the extraordinary mechanical properties of spider dragline silk.</title>
        <authorList>
            <person name="Kono N."/>
            <person name="Nakamura H."/>
            <person name="Mori M."/>
            <person name="Yoshida Y."/>
            <person name="Ohtoshi R."/>
            <person name="Malay A.D."/>
            <person name="Moran D.A.P."/>
            <person name="Tomita M."/>
            <person name="Numata K."/>
            <person name="Arakawa K."/>
        </authorList>
    </citation>
    <scope>NUCLEOTIDE SEQUENCE</scope>
</reference>
<feature type="signal peptide" evidence="1">
    <location>
        <begin position="1"/>
        <end position="20"/>
    </location>
</feature>
<comment type="caution">
    <text evidence="2">The sequence shown here is derived from an EMBL/GenBank/DDBJ whole genome shotgun (WGS) entry which is preliminary data.</text>
</comment>
<gene>
    <name evidence="2" type="primary">Inhbe_0</name>
    <name evidence="2" type="ORF">NPIL_149191</name>
</gene>
<protein>
    <submittedName>
        <fullName evidence="2">Inhibin beta E chain</fullName>
    </submittedName>
</protein>
<name>A0A8X6NDX1_NEPPI</name>
<accession>A0A8X6NDX1</accession>
<evidence type="ECO:0000313" key="2">
    <source>
        <dbReference type="EMBL" id="GFT10154.1"/>
    </source>
</evidence>
<proteinExistence type="predicted"/>
<keyword evidence="1" id="KW-0732">Signal</keyword>